<evidence type="ECO:0000313" key="1">
    <source>
        <dbReference type="EMBL" id="SEH62561.1"/>
    </source>
</evidence>
<dbReference type="Gene3D" id="3.40.50.1110">
    <property type="entry name" value="SGNH hydrolase"/>
    <property type="match status" value="1"/>
</dbReference>
<sequence length="457" mass="50217">MSNLELMAIGDSLYQGVRSMTIKTDLCRTSTPAQVAAALGETEFASPDPGNPMIIDPERWLKDPHKLGRELAEYAAYWQKEPGSPHGLACFDNVSVAGSEVWHLYDFTATQGQAQAREEFAKLGGAPLSLSTIGKVDLSRMIYGINSRFVLNPGNLPDHAEKTQIGWVAERKPRRLLVNIGSNNGLWDMCLKGDPKAGLYFGKPGGSDPDDYSQIEALAEALDSLPPEVETIYFNSLGRPRCVANLMPNPDNVEWATHPGEAYFESYENRFALSPAYNLLSAEQMSALDQRVAQANARIAEILTKGITRHRLAFVDFFGLLTDKDAKHWGDSRATWAANHRISNNTFQSGLLGGFAHGGLFGLDGMHPTTVGYGIVAQRVLDVIAQTETSPSQAAKVDLDALCREDWLIQHCSAKWTPLLFGWRDYRRLHAGRAALEPFAEENHAIIDLMAAARFGG</sequence>
<accession>A0A1H6JKM0</accession>
<dbReference type="EMBL" id="FNWO01000018">
    <property type="protein sequence ID" value="SEH62561.1"/>
    <property type="molecule type" value="Genomic_DNA"/>
</dbReference>
<dbReference type="Proteomes" id="UP000182983">
    <property type="component" value="Unassembled WGS sequence"/>
</dbReference>
<dbReference type="RefSeq" id="WP_139305633.1">
    <property type="nucleotide sequence ID" value="NZ_FNWO01000018.1"/>
</dbReference>
<keyword evidence="2" id="KW-1185">Reference proteome</keyword>
<name>A0A1H6JKM0_MAGFU</name>
<reference evidence="2" key="1">
    <citation type="submission" date="2016-10" db="EMBL/GenBank/DDBJ databases">
        <authorList>
            <person name="Varghese N."/>
            <person name="Submissions S."/>
        </authorList>
    </citation>
    <scope>NUCLEOTIDE SEQUENCE [LARGE SCALE GENOMIC DNA]</scope>
    <source>
        <strain evidence="2">DSM 13234</strain>
    </source>
</reference>
<dbReference type="OrthoDB" id="7320103at2"/>
<evidence type="ECO:0000313" key="2">
    <source>
        <dbReference type="Proteomes" id="UP000182983"/>
    </source>
</evidence>
<dbReference type="InterPro" id="IPR036514">
    <property type="entry name" value="SGNH_hydro_sf"/>
</dbReference>
<dbReference type="GO" id="GO:0016788">
    <property type="term" value="F:hydrolase activity, acting on ester bonds"/>
    <property type="evidence" value="ECO:0007669"/>
    <property type="project" value="UniProtKB-ARBA"/>
</dbReference>
<proteinExistence type="predicted"/>
<dbReference type="SUPFAM" id="SSF52266">
    <property type="entry name" value="SGNH hydrolase"/>
    <property type="match status" value="1"/>
</dbReference>
<gene>
    <name evidence="1" type="ORF">SAMN04244559_03213</name>
</gene>
<keyword evidence="1" id="KW-0378">Hydrolase</keyword>
<organism evidence="1 2">
    <name type="scientific">Magnetospirillum fulvum</name>
    <name type="common">Rhodospirillum fulvum</name>
    <dbReference type="NCBI Taxonomy" id="1082"/>
    <lineage>
        <taxon>Bacteria</taxon>
        <taxon>Pseudomonadati</taxon>
        <taxon>Pseudomonadota</taxon>
        <taxon>Alphaproteobacteria</taxon>
        <taxon>Rhodospirillales</taxon>
        <taxon>Rhodospirillaceae</taxon>
        <taxon>Magnetospirillum</taxon>
    </lineage>
</organism>
<protein>
    <submittedName>
        <fullName evidence="1">GDSL-like Lipase/Acylhydrolase</fullName>
    </submittedName>
</protein>
<dbReference type="AlphaFoldDB" id="A0A1H6JKM0"/>